<name>A0A9X1Y0X7_9BACL</name>
<protein>
    <recommendedName>
        <fullName evidence="1">Acid sugar phosphatase</fullName>
        <ecNumber evidence="1">3.1.3.-</ecNumber>
    </recommendedName>
</protein>
<keyword evidence="1 4" id="KW-0479">Metal-binding</keyword>
<comment type="function">
    <text evidence="1">Catalyzes the dephosphorylation of 2-6 carbon acid sugars in vitro.</text>
</comment>
<evidence type="ECO:0000313" key="6">
    <source>
        <dbReference type="Proteomes" id="UP001139534"/>
    </source>
</evidence>
<feature type="binding site" evidence="4">
    <location>
        <position position="17"/>
    </location>
    <ligand>
        <name>Mg(2+)</name>
        <dbReference type="ChEBI" id="CHEBI:18420"/>
    </ligand>
</feature>
<feature type="binding site" evidence="4">
    <location>
        <position position="214"/>
    </location>
    <ligand>
        <name>Mg(2+)</name>
        <dbReference type="ChEBI" id="CHEBI:18420"/>
    </ligand>
</feature>
<dbReference type="Proteomes" id="UP001139534">
    <property type="component" value="Unassembled WGS sequence"/>
</dbReference>
<keyword evidence="6" id="KW-1185">Reference proteome</keyword>
<comment type="cofactor">
    <cofactor evidence="4">
        <name>Mg(2+)</name>
        <dbReference type="ChEBI" id="CHEBI:18420"/>
    </cofactor>
    <text evidence="4">Divalent metal ions. Mg(2+) is the most effective.</text>
</comment>
<dbReference type="InterPro" id="IPR006357">
    <property type="entry name" value="HAD-SF_hydro_IIA"/>
</dbReference>
<dbReference type="Pfam" id="PF13344">
    <property type="entry name" value="Hydrolase_6"/>
    <property type="match status" value="1"/>
</dbReference>
<organism evidence="5 6">
    <name type="scientific">Paenibacillus mellifer</name>
    <dbReference type="NCBI Taxonomy" id="2937794"/>
    <lineage>
        <taxon>Bacteria</taxon>
        <taxon>Bacillati</taxon>
        <taxon>Bacillota</taxon>
        <taxon>Bacilli</taxon>
        <taxon>Bacillales</taxon>
        <taxon>Paenibacillaceae</taxon>
        <taxon>Paenibacillus</taxon>
    </lineage>
</organism>
<comment type="caution">
    <text evidence="5">The sequence shown here is derived from an EMBL/GenBank/DDBJ whole genome shotgun (WGS) entry which is preliminary data.</text>
</comment>
<evidence type="ECO:0000313" key="5">
    <source>
        <dbReference type="EMBL" id="MCK8488877.1"/>
    </source>
</evidence>
<reference evidence="5" key="1">
    <citation type="submission" date="2022-04" db="EMBL/GenBank/DDBJ databases">
        <authorList>
            <person name="Seo M.-J."/>
        </authorList>
    </citation>
    <scope>NUCLEOTIDE SEQUENCE</scope>
    <source>
        <strain evidence="5">MBLB2552</strain>
    </source>
</reference>
<gene>
    <name evidence="5" type="ORF">M0651_17035</name>
</gene>
<evidence type="ECO:0000256" key="4">
    <source>
        <dbReference type="PIRSR" id="PIRSR000915-3"/>
    </source>
</evidence>
<feature type="binding site" evidence="4">
    <location>
        <position position="15"/>
    </location>
    <ligand>
        <name>Mg(2+)</name>
        <dbReference type="ChEBI" id="CHEBI:18420"/>
    </ligand>
</feature>
<evidence type="ECO:0000256" key="1">
    <source>
        <dbReference type="PIRNR" id="PIRNR000915"/>
    </source>
</evidence>
<dbReference type="InterPro" id="IPR036412">
    <property type="entry name" value="HAD-like_sf"/>
</dbReference>
<dbReference type="EMBL" id="JALPRK010000017">
    <property type="protein sequence ID" value="MCK8488877.1"/>
    <property type="molecule type" value="Genomic_DNA"/>
</dbReference>
<feature type="binding site" evidence="3">
    <location>
        <position position="189"/>
    </location>
    <ligand>
        <name>substrate</name>
    </ligand>
</feature>
<evidence type="ECO:0000256" key="2">
    <source>
        <dbReference type="PIRSR" id="PIRSR000915-1"/>
    </source>
</evidence>
<dbReference type="SUPFAM" id="SSF56784">
    <property type="entry name" value="HAD-like"/>
    <property type="match status" value="1"/>
</dbReference>
<comment type="similarity">
    <text evidence="1">Belongs to the HAD-like hydrolase superfamily. NagD family.</text>
</comment>
<dbReference type="Pfam" id="PF13242">
    <property type="entry name" value="Hydrolase_like"/>
    <property type="match status" value="1"/>
</dbReference>
<keyword evidence="1 4" id="KW-0460">Magnesium</keyword>
<sequence length="274" mass="30214">MHPRGLVKYANYLFDLDGTIYLGDEVVPGASMVIQALRERGKKLLFATNSTLYTREEIQAKLTRLDIDCKTAEIITAATASSMYFRDYATGAKVLLFGGEAMREELERNAIEMTYQADRASHVLVGLDKTFDFEKLTLGMKALRNGARLIAANPDPFCPTEDGPVPDTWSIVKAIETASGLSVDAIVGKPSKYYADYALKQLGCRPEACLMVGDRLDTDIVLGIRFGMRSALVLTGADNREAIRRTGIVPDYVLPSIRTIVEENELDYAEKLGV</sequence>
<keyword evidence="5" id="KW-0378">Hydrolase</keyword>
<dbReference type="PANTHER" id="PTHR19288:SF46">
    <property type="entry name" value="HALOACID DEHALOGENASE-LIKE HYDROLASE DOMAIN-CONTAINING PROTEIN 2"/>
    <property type="match status" value="1"/>
</dbReference>
<accession>A0A9X1Y0X7</accession>
<feature type="active site" description="Proton donor" evidence="2">
    <location>
        <position position="17"/>
    </location>
</feature>
<dbReference type="PANTHER" id="PTHR19288">
    <property type="entry name" value="4-NITROPHENYLPHOSPHATASE-RELATED"/>
    <property type="match status" value="1"/>
</dbReference>
<dbReference type="RefSeq" id="WP_248552926.1">
    <property type="nucleotide sequence ID" value="NZ_JALPRK010000017.1"/>
</dbReference>
<proteinExistence type="inferred from homology"/>
<dbReference type="GO" id="GO:0016791">
    <property type="term" value="F:phosphatase activity"/>
    <property type="evidence" value="ECO:0007669"/>
    <property type="project" value="TreeGrafter"/>
</dbReference>
<dbReference type="PIRSF" id="PIRSF000915">
    <property type="entry name" value="PGP-type_phosphatase"/>
    <property type="match status" value="1"/>
</dbReference>
<dbReference type="InterPro" id="IPR023214">
    <property type="entry name" value="HAD_sf"/>
</dbReference>
<dbReference type="GO" id="GO:0046872">
    <property type="term" value="F:metal ion binding"/>
    <property type="evidence" value="ECO:0007669"/>
    <property type="project" value="UniProtKB-KW"/>
</dbReference>
<dbReference type="EC" id="3.1.3.-" evidence="1"/>
<dbReference type="NCBIfam" id="TIGR01460">
    <property type="entry name" value="HAD-SF-IIA"/>
    <property type="match status" value="1"/>
</dbReference>
<feature type="active site" description="Nucleophile" evidence="2">
    <location>
        <position position="15"/>
    </location>
</feature>
<evidence type="ECO:0000256" key="3">
    <source>
        <dbReference type="PIRSR" id="PIRSR000915-2"/>
    </source>
</evidence>
<dbReference type="Gene3D" id="3.40.50.1000">
    <property type="entry name" value="HAD superfamily/HAD-like"/>
    <property type="match status" value="2"/>
</dbReference>
<dbReference type="AlphaFoldDB" id="A0A9X1Y0X7"/>
<dbReference type="GO" id="GO:0005737">
    <property type="term" value="C:cytoplasm"/>
    <property type="evidence" value="ECO:0007669"/>
    <property type="project" value="TreeGrafter"/>
</dbReference>